<gene>
    <name evidence="1" type="ORF">ARMSODRAFT_982945</name>
</gene>
<dbReference type="AlphaFoldDB" id="A0A2H3B0L1"/>
<keyword evidence="2" id="KW-1185">Reference proteome</keyword>
<dbReference type="Proteomes" id="UP000218334">
    <property type="component" value="Unassembled WGS sequence"/>
</dbReference>
<accession>A0A2H3B0L1</accession>
<sequence>MSGRTSEHQETRTESNWGFTERRVGHADRINPNFLVPTLINVMYAFTGIRFPQPLTTAAPVEAIPSSRHTSRPPHCSVVVDVQELDGDAPAYVLFGILAILGTQLLALRFGEHVACQVHVDDSKRSSRSFRQTYIFAVLCQTGGGIQPCAARTVFVTGSLRLTGSCVAIHAASTNPRSFILSVDQ</sequence>
<evidence type="ECO:0000313" key="2">
    <source>
        <dbReference type="Proteomes" id="UP000218334"/>
    </source>
</evidence>
<reference evidence="2" key="1">
    <citation type="journal article" date="2017" name="Nat. Ecol. Evol.">
        <title>Genome expansion and lineage-specific genetic innovations in the forest pathogenic fungi Armillaria.</title>
        <authorList>
            <person name="Sipos G."/>
            <person name="Prasanna A.N."/>
            <person name="Walter M.C."/>
            <person name="O'Connor E."/>
            <person name="Balint B."/>
            <person name="Krizsan K."/>
            <person name="Kiss B."/>
            <person name="Hess J."/>
            <person name="Varga T."/>
            <person name="Slot J."/>
            <person name="Riley R."/>
            <person name="Boka B."/>
            <person name="Rigling D."/>
            <person name="Barry K."/>
            <person name="Lee J."/>
            <person name="Mihaltcheva S."/>
            <person name="LaButti K."/>
            <person name="Lipzen A."/>
            <person name="Waldron R."/>
            <person name="Moloney N.M."/>
            <person name="Sperisen C."/>
            <person name="Kredics L."/>
            <person name="Vagvoelgyi C."/>
            <person name="Patrignani A."/>
            <person name="Fitzpatrick D."/>
            <person name="Nagy I."/>
            <person name="Doyle S."/>
            <person name="Anderson J.B."/>
            <person name="Grigoriev I.V."/>
            <person name="Gueldener U."/>
            <person name="Muensterkoetter M."/>
            <person name="Nagy L.G."/>
        </authorList>
    </citation>
    <scope>NUCLEOTIDE SEQUENCE [LARGE SCALE GENOMIC DNA]</scope>
    <source>
        <strain evidence="2">28-4</strain>
    </source>
</reference>
<dbReference type="EMBL" id="KZ293502">
    <property type="protein sequence ID" value="PBK59538.1"/>
    <property type="molecule type" value="Genomic_DNA"/>
</dbReference>
<organism evidence="1 2">
    <name type="scientific">Armillaria solidipes</name>
    <dbReference type="NCBI Taxonomy" id="1076256"/>
    <lineage>
        <taxon>Eukaryota</taxon>
        <taxon>Fungi</taxon>
        <taxon>Dikarya</taxon>
        <taxon>Basidiomycota</taxon>
        <taxon>Agaricomycotina</taxon>
        <taxon>Agaricomycetes</taxon>
        <taxon>Agaricomycetidae</taxon>
        <taxon>Agaricales</taxon>
        <taxon>Marasmiineae</taxon>
        <taxon>Physalacriaceae</taxon>
        <taxon>Armillaria</taxon>
    </lineage>
</organism>
<protein>
    <submittedName>
        <fullName evidence="1">Uncharacterized protein</fullName>
    </submittedName>
</protein>
<name>A0A2H3B0L1_9AGAR</name>
<evidence type="ECO:0000313" key="1">
    <source>
        <dbReference type="EMBL" id="PBK59538.1"/>
    </source>
</evidence>
<proteinExistence type="predicted"/>